<reference evidence="11 12" key="1">
    <citation type="journal article" date="2017" name="Mol. Biol. Evol.">
        <title>The 4-celled Tetrabaena socialis nuclear genome reveals the essential components for genetic control of cell number at the origin of multicellularity in the volvocine lineage.</title>
        <authorList>
            <person name="Featherston J."/>
            <person name="Arakaki Y."/>
            <person name="Hanschen E.R."/>
            <person name="Ferris P.J."/>
            <person name="Michod R.E."/>
            <person name="Olson B.J.S.C."/>
            <person name="Nozaki H."/>
            <person name="Durand P.M."/>
        </authorList>
    </citation>
    <scope>NUCLEOTIDE SEQUENCE [LARGE SCALE GENOMIC DNA]</scope>
    <source>
        <strain evidence="11 12">NIES-571</strain>
    </source>
</reference>
<accession>A0A2J7ZIP7</accession>
<dbReference type="OrthoDB" id="514183at2759"/>
<keyword evidence="6" id="KW-0560">Oxidoreductase</keyword>
<dbReference type="InterPro" id="IPR050924">
    <property type="entry name" value="Peroxiredoxin_BCP/PrxQ"/>
</dbReference>
<evidence type="ECO:0000256" key="10">
    <source>
        <dbReference type="SAM" id="MobiDB-lite"/>
    </source>
</evidence>
<dbReference type="PANTHER" id="PTHR42801">
    <property type="entry name" value="THIOREDOXIN-DEPENDENT PEROXIDE REDUCTASE"/>
    <property type="match status" value="1"/>
</dbReference>
<comment type="caution">
    <text evidence="11">The sequence shown here is derived from an EMBL/GenBank/DDBJ whole genome shotgun (WGS) entry which is preliminary data.</text>
</comment>
<keyword evidence="2" id="KW-0575">Peroxidase</keyword>
<feature type="region of interest" description="Disordered" evidence="10">
    <location>
        <begin position="133"/>
        <end position="165"/>
    </location>
</feature>
<dbReference type="PANTHER" id="PTHR42801:SF5">
    <property type="entry name" value="GROUP 1 TRUNCATED HEMOGLOBIN GLBN"/>
    <property type="match status" value="1"/>
</dbReference>
<evidence type="ECO:0000256" key="3">
    <source>
        <dbReference type="ARBA" id="ARBA00022617"/>
    </source>
</evidence>
<name>A0A2J7ZIP7_9CHLO</name>
<dbReference type="EMBL" id="PGGS01001672">
    <property type="protein sequence ID" value="PNH00138.1"/>
    <property type="molecule type" value="Genomic_DNA"/>
</dbReference>
<dbReference type="Gene3D" id="1.10.490.10">
    <property type="entry name" value="Globins"/>
    <property type="match status" value="2"/>
</dbReference>
<keyword evidence="3" id="KW-0349">Heme</keyword>
<keyword evidence="9" id="KW-0676">Redox-active center</keyword>
<dbReference type="InterPro" id="IPR001486">
    <property type="entry name" value="Hemoglobin_trunc"/>
</dbReference>
<keyword evidence="7" id="KW-0408">Iron</keyword>
<dbReference type="CDD" id="cd00454">
    <property type="entry name" value="TrHb1_N"/>
    <property type="match status" value="2"/>
</dbReference>
<feature type="compositionally biased region" description="Polar residues" evidence="10">
    <location>
        <begin position="144"/>
        <end position="165"/>
    </location>
</feature>
<evidence type="ECO:0000313" key="11">
    <source>
        <dbReference type="EMBL" id="PNH00138.1"/>
    </source>
</evidence>
<dbReference type="GO" id="GO:0005737">
    <property type="term" value="C:cytoplasm"/>
    <property type="evidence" value="ECO:0007669"/>
    <property type="project" value="TreeGrafter"/>
</dbReference>
<dbReference type="InterPro" id="IPR012292">
    <property type="entry name" value="Globin/Proto"/>
</dbReference>
<evidence type="ECO:0000256" key="1">
    <source>
        <dbReference type="ARBA" id="ARBA00022448"/>
    </source>
</evidence>
<evidence type="ECO:0000256" key="6">
    <source>
        <dbReference type="ARBA" id="ARBA00023002"/>
    </source>
</evidence>
<keyword evidence="12" id="KW-1185">Reference proteome</keyword>
<organism evidence="11 12">
    <name type="scientific">Tetrabaena socialis</name>
    <dbReference type="NCBI Taxonomy" id="47790"/>
    <lineage>
        <taxon>Eukaryota</taxon>
        <taxon>Viridiplantae</taxon>
        <taxon>Chlorophyta</taxon>
        <taxon>core chlorophytes</taxon>
        <taxon>Chlorophyceae</taxon>
        <taxon>CS clade</taxon>
        <taxon>Chlamydomonadales</taxon>
        <taxon>Tetrabaenaceae</taxon>
        <taxon>Tetrabaena</taxon>
    </lineage>
</organism>
<dbReference type="InterPro" id="IPR009050">
    <property type="entry name" value="Globin-like_sf"/>
</dbReference>
<evidence type="ECO:0000256" key="5">
    <source>
        <dbReference type="ARBA" id="ARBA00022862"/>
    </source>
</evidence>
<keyword evidence="5" id="KW-0049">Antioxidant</keyword>
<evidence type="ECO:0000256" key="2">
    <source>
        <dbReference type="ARBA" id="ARBA00022559"/>
    </source>
</evidence>
<keyword evidence="1" id="KW-0813">Transport</keyword>
<proteinExistence type="predicted"/>
<dbReference type="SUPFAM" id="SSF46458">
    <property type="entry name" value="Globin-like"/>
    <property type="match status" value="2"/>
</dbReference>
<evidence type="ECO:0000256" key="7">
    <source>
        <dbReference type="ARBA" id="ARBA00023004"/>
    </source>
</evidence>
<dbReference type="AlphaFoldDB" id="A0A2J7ZIP7"/>
<keyword evidence="8" id="KW-1015">Disulfide bond</keyword>
<dbReference type="GO" id="GO:0034599">
    <property type="term" value="P:cellular response to oxidative stress"/>
    <property type="evidence" value="ECO:0007669"/>
    <property type="project" value="TreeGrafter"/>
</dbReference>
<evidence type="ECO:0000313" key="12">
    <source>
        <dbReference type="Proteomes" id="UP000236333"/>
    </source>
</evidence>
<dbReference type="GO" id="GO:0008379">
    <property type="term" value="F:thioredoxin peroxidase activity"/>
    <property type="evidence" value="ECO:0007669"/>
    <property type="project" value="TreeGrafter"/>
</dbReference>
<evidence type="ECO:0000256" key="4">
    <source>
        <dbReference type="ARBA" id="ARBA00022723"/>
    </source>
</evidence>
<evidence type="ECO:0000256" key="9">
    <source>
        <dbReference type="ARBA" id="ARBA00023284"/>
    </source>
</evidence>
<dbReference type="Proteomes" id="UP000236333">
    <property type="component" value="Unassembled WGS sequence"/>
</dbReference>
<dbReference type="GO" id="GO:0045454">
    <property type="term" value="P:cell redox homeostasis"/>
    <property type="evidence" value="ECO:0007669"/>
    <property type="project" value="TreeGrafter"/>
</dbReference>
<keyword evidence="4" id="KW-0479">Metal-binding</keyword>
<evidence type="ECO:0000256" key="8">
    <source>
        <dbReference type="ARBA" id="ARBA00023157"/>
    </source>
</evidence>
<dbReference type="GO" id="GO:0019825">
    <property type="term" value="F:oxygen binding"/>
    <property type="evidence" value="ECO:0007669"/>
    <property type="project" value="InterPro"/>
</dbReference>
<dbReference type="Pfam" id="PF01152">
    <property type="entry name" value="Bac_globin"/>
    <property type="match status" value="2"/>
</dbReference>
<dbReference type="GO" id="GO:0046872">
    <property type="term" value="F:metal ion binding"/>
    <property type="evidence" value="ECO:0007669"/>
    <property type="project" value="UniProtKB-KW"/>
</dbReference>
<protein>
    <submittedName>
        <fullName evidence="11">Group 1 truncated hemoglobin glbN</fullName>
    </submittedName>
</protein>
<sequence length="291" mass="30870">MAPDSTQAGTAPTLYDRLGGAAAVDAAVDIFYGKLMADAVIAPFFEGIDMKKQRRKQVAFMSYVFGGADGYQGRDLGIAHKRLILEKGLNEGHFDMVANHLAETLRSLNVPTDLLNEAMAVVETARPAIFGQSRRPSVPISRSAAASSRNHQRATSMAPDSTQAGTAPTLYDRLGGAAAVDAAVDIFYGKLMADAVIAPFFGLNASPLPFGPRSQVAFMSYVFGGADGYQGRDLGIAHKRLILEKGLNEGHFDMVANHLAETLRSLNVPTELLNEAMAVVATAKPAIFGAA</sequence>
<gene>
    <name evidence="11" type="ORF">TSOC_014053</name>
</gene>
<dbReference type="GO" id="GO:0020037">
    <property type="term" value="F:heme binding"/>
    <property type="evidence" value="ECO:0007669"/>
    <property type="project" value="InterPro"/>
</dbReference>